<name>A0AAW0K3A5_QUESU</name>
<dbReference type="InterPro" id="IPR044991">
    <property type="entry name" value="TET_plant"/>
</dbReference>
<protein>
    <submittedName>
        <fullName evidence="7">Tetraspanin-9</fullName>
    </submittedName>
</protein>
<keyword evidence="5 6" id="KW-0472">Membrane</keyword>
<comment type="similarity">
    <text evidence="2">Belongs to the tetraspanin (TM4SF) family.</text>
</comment>
<dbReference type="Proteomes" id="UP000237347">
    <property type="component" value="Unassembled WGS sequence"/>
</dbReference>
<evidence type="ECO:0000256" key="1">
    <source>
        <dbReference type="ARBA" id="ARBA00004141"/>
    </source>
</evidence>
<evidence type="ECO:0000256" key="5">
    <source>
        <dbReference type="ARBA" id="ARBA00023136"/>
    </source>
</evidence>
<comment type="caution">
    <text evidence="7">The sequence shown here is derived from an EMBL/GenBank/DDBJ whole genome shotgun (WGS) entry which is preliminary data.</text>
</comment>
<dbReference type="Pfam" id="PF00335">
    <property type="entry name" value="Tetraspanin"/>
    <property type="match status" value="1"/>
</dbReference>
<evidence type="ECO:0000256" key="4">
    <source>
        <dbReference type="ARBA" id="ARBA00022989"/>
    </source>
</evidence>
<dbReference type="GO" id="GO:0016020">
    <property type="term" value="C:membrane"/>
    <property type="evidence" value="ECO:0007669"/>
    <property type="project" value="UniProtKB-SubCell"/>
</dbReference>
<dbReference type="AlphaFoldDB" id="A0AAW0K3A5"/>
<evidence type="ECO:0000313" key="8">
    <source>
        <dbReference type="Proteomes" id="UP000237347"/>
    </source>
</evidence>
<accession>A0AAW0K3A5</accession>
<dbReference type="EMBL" id="PKMF04000402">
    <property type="protein sequence ID" value="KAK7833703.1"/>
    <property type="molecule type" value="Genomic_DNA"/>
</dbReference>
<dbReference type="GO" id="GO:0009734">
    <property type="term" value="P:auxin-activated signaling pathway"/>
    <property type="evidence" value="ECO:0007669"/>
    <property type="project" value="InterPro"/>
</dbReference>
<proteinExistence type="inferred from homology"/>
<evidence type="ECO:0000256" key="6">
    <source>
        <dbReference type="SAM" id="Phobius"/>
    </source>
</evidence>
<organism evidence="7 8">
    <name type="scientific">Quercus suber</name>
    <name type="common">Cork oak</name>
    <dbReference type="NCBI Taxonomy" id="58331"/>
    <lineage>
        <taxon>Eukaryota</taxon>
        <taxon>Viridiplantae</taxon>
        <taxon>Streptophyta</taxon>
        <taxon>Embryophyta</taxon>
        <taxon>Tracheophyta</taxon>
        <taxon>Spermatophyta</taxon>
        <taxon>Magnoliopsida</taxon>
        <taxon>eudicotyledons</taxon>
        <taxon>Gunneridae</taxon>
        <taxon>Pentapetalae</taxon>
        <taxon>rosids</taxon>
        <taxon>fabids</taxon>
        <taxon>Fagales</taxon>
        <taxon>Fagaceae</taxon>
        <taxon>Quercus</taxon>
    </lineage>
</organism>
<dbReference type="InterPro" id="IPR018499">
    <property type="entry name" value="Tetraspanin/Peripherin"/>
</dbReference>
<comment type="subcellular location">
    <subcellularLocation>
        <location evidence="1">Membrane</location>
        <topology evidence="1">Multi-pass membrane protein</topology>
    </subcellularLocation>
</comment>
<feature type="transmembrane region" description="Helical" evidence="6">
    <location>
        <begin position="6"/>
        <end position="29"/>
    </location>
</feature>
<reference evidence="7 8" key="1">
    <citation type="journal article" date="2018" name="Sci. Data">
        <title>The draft genome sequence of cork oak.</title>
        <authorList>
            <person name="Ramos A.M."/>
            <person name="Usie A."/>
            <person name="Barbosa P."/>
            <person name="Barros P.M."/>
            <person name="Capote T."/>
            <person name="Chaves I."/>
            <person name="Simoes F."/>
            <person name="Abreu I."/>
            <person name="Carrasquinho I."/>
            <person name="Faro C."/>
            <person name="Guimaraes J.B."/>
            <person name="Mendonca D."/>
            <person name="Nobrega F."/>
            <person name="Rodrigues L."/>
            <person name="Saibo N.J.M."/>
            <person name="Varela M.C."/>
            <person name="Egas C."/>
            <person name="Matos J."/>
            <person name="Miguel C.M."/>
            <person name="Oliveira M.M."/>
            <person name="Ricardo C.P."/>
            <person name="Goncalves S."/>
        </authorList>
    </citation>
    <scope>NUCLEOTIDE SEQUENCE [LARGE SCALE GENOMIC DNA]</scope>
    <source>
        <strain evidence="8">cv. HL8</strain>
    </source>
</reference>
<gene>
    <name evidence="7" type="primary">TET9</name>
    <name evidence="7" type="ORF">CFP56_025340</name>
</gene>
<evidence type="ECO:0000256" key="3">
    <source>
        <dbReference type="ARBA" id="ARBA00022692"/>
    </source>
</evidence>
<dbReference type="PANTHER" id="PTHR32191">
    <property type="entry name" value="TETRASPANIN-8-RELATED"/>
    <property type="match status" value="1"/>
</dbReference>
<keyword evidence="4 6" id="KW-1133">Transmembrane helix</keyword>
<evidence type="ECO:0000313" key="7">
    <source>
        <dbReference type="EMBL" id="KAK7833703.1"/>
    </source>
</evidence>
<feature type="transmembrane region" description="Helical" evidence="6">
    <location>
        <begin position="50"/>
        <end position="69"/>
    </location>
</feature>
<sequence length="269" mass="29938">MFRISNTVVVVLNCCTLVVGLRHLLLGVFPLSRNATDCQRFSRPLSDRRVFFFVVSILGIVGASCRINSVLYAYLFFVFLLIVGLIAFTVFALLVTNKGRVGEVQGVPRCRLLALAAAVREQRPELEKIKSCLAESGVCGSLGKGNKLMSVADFYKLNLSPIQSGCCKPPSYCEFTYKNATYWQVPKSGPAVPDSDCTTWSNKQDKLCYDCKSCKGGVLANIRKEWRRFAIINTFITIFIILVYCVGCCATKNNRPEFKYTRHSGSGYP</sequence>
<feature type="transmembrane region" description="Helical" evidence="6">
    <location>
        <begin position="229"/>
        <end position="247"/>
    </location>
</feature>
<feature type="transmembrane region" description="Helical" evidence="6">
    <location>
        <begin position="75"/>
        <end position="95"/>
    </location>
</feature>
<keyword evidence="8" id="KW-1185">Reference proteome</keyword>
<evidence type="ECO:0000256" key="2">
    <source>
        <dbReference type="ARBA" id="ARBA00006840"/>
    </source>
</evidence>
<keyword evidence="3 6" id="KW-0812">Transmembrane</keyword>